<dbReference type="EMBL" id="VAWE01000001">
    <property type="protein sequence ID" value="TLQ43028.1"/>
    <property type="molecule type" value="Genomic_DNA"/>
</dbReference>
<dbReference type="AlphaFoldDB" id="A0A5R9DZF0"/>
<reference evidence="2 3" key="1">
    <citation type="submission" date="2019-05" db="EMBL/GenBank/DDBJ databases">
        <title>Streptomyces marianii sp. nov., a novel marine actinomycete from southern coast of India.</title>
        <authorList>
            <person name="Iniyan A.M."/>
            <person name="Wink J."/>
            <person name="Ramprasad E."/>
            <person name="Ramana C.V."/>
            <person name="Bunk B."/>
            <person name="Sproer C."/>
            <person name="Joseph F.-J.R.S."/>
            <person name="Vincent S.G.P."/>
        </authorList>
    </citation>
    <scope>NUCLEOTIDE SEQUENCE [LARGE SCALE GENOMIC DNA]</scope>
    <source>
        <strain evidence="2 3">ICN19</strain>
    </source>
</reference>
<comment type="caution">
    <text evidence="2">The sequence shown here is derived from an EMBL/GenBank/DDBJ whole genome shotgun (WGS) entry which is preliminary data.</text>
</comment>
<sequence>MTEPTAVPGFSPTHVVPGDGMPTWQAPDVSSPSVPLDPFLPVELVDRRGDWARVMCANGWSAWVDGRLLVAVPQAPPSAGQPLDRTSDPQPLLARAEEALSEYRRAADALAAGSADRETFRRRTRGMRLGMVVDGETLWLYDAEHERWVYCDGARLAPFAVAAPPPSPRESPSQPSQQSQPPRRTTAPGRSAAPAPPTQITETGRRRGTSG</sequence>
<evidence type="ECO:0000313" key="2">
    <source>
        <dbReference type="EMBL" id="TLQ43028.1"/>
    </source>
</evidence>
<accession>A0A5R9DZF0</accession>
<proteinExistence type="predicted"/>
<feature type="region of interest" description="Disordered" evidence="1">
    <location>
        <begin position="161"/>
        <end position="211"/>
    </location>
</feature>
<dbReference type="Proteomes" id="UP000305921">
    <property type="component" value="Unassembled WGS sequence"/>
</dbReference>
<feature type="compositionally biased region" description="Low complexity" evidence="1">
    <location>
        <begin position="170"/>
        <end position="184"/>
    </location>
</feature>
<name>A0A5R9DZF0_9ACTN</name>
<keyword evidence="3" id="KW-1185">Reference proteome</keyword>
<evidence type="ECO:0000256" key="1">
    <source>
        <dbReference type="SAM" id="MobiDB-lite"/>
    </source>
</evidence>
<evidence type="ECO:0000313" key="3">
    <source>
        <dbReference type="Proteomes" id="UP000305921"/>
    </source>
</evidence>
<gene>
    <name evidence="2" type="ORF">FEF34_07580</name>
</gene>
<dbReference type="OrthoDB" id="4500964at2"/>
<organism evidence="2 3">
    <name type="scientific">Streptomyces marianii</name>
    <dbReference type="NCBI Taxonomy" id="1817406"/>
    <lineage>
        <taxon>Bacteria</taxon>
        <taxon>Bacillati</taxon>
        <taxon>Actinomycetota</taxon>
        <taxon>Actinomycetes</taxon>
        <taxon>Kitasatosporales</taxon>
        <taxon>Streptomycetaceae</taxon>
        <taxon>Streptomyces</taxon>
    </lineage>
</organism>
<protein>
    <submittedName>
        <fullName evidence="2">Uncharacterized protein</fullName>
    </submittedName>
</protein>
<dbReference type="RefSeq" id="WP_138052443.1">
    <property type="nucleotide sequence ID" value="NZ_VAWE01000001.1"/>
</dbReference>